<accession>A0A6L9LGH5</accession>
<dbReference type="Gene3D" id="1.10.10.10">
    <property type="entry name" value="Winged helix-like DNA-binding domain superfamily/Winged helix DNA-binding domain"/>
    <property type="match status" value="1"/>
</dbReference>
<dbReference type="GO" id="GO:0000160">
    <property type="term" value="P:phosphorelay signal transduction system"/>
    <property type="evidence" value="ECO:0007669"/>
    <property type="project" value="InterPro"/>
</dbReference>
<keyword evidence="5" id="KW-1185">Reference proteome</keyword>
<dbReference type="Proteomes" id="UP000474175">
    <property type="component" value="Unassembled WGS sequence"/>
</dbReference>
<dbReference type="PROSITE" id="PS51755">
    <property type="entry name" value="OMPR_PHOB"/>
    <property type="match status" value="1"/>
</dbReference>
<dbReference type="GO" id="GO:0006355">
    <property type="term" value="P:regulation of DNA-templated transcription"/>
    <property type="evidence" value="ECO:0007669"/>
    <property type="project" value="InterPro"/>
</dbReference>
<dbReference type="SUPFAM" id="SSF46894">
    <property type="entry name" value="C-terminal effector domain of the bipartite response regulators"/>
    <property type="match status" value="1"/>
</dbReference>
<proteinExistence type="predicted"/>
<evidence type="ECO:0000259" key="3">
    <source>
        <dbReference type="PROSITE" id="PS51755"/>
    </source>
</evidence>
<keyword evidence="1 2" id="KW-0238">DNA-binding</keyword>
<dbReference type="InterPro" id="IPR001867">
    <property type="entry name" value="OmpR/PhoB-type_DNA-bd"/>
</dbReference>
<organism evidence="4 5">
    <name type="scientific">Spirosoma terrae</name>
    <dbReference type="NCBI Taxonomy" id="1968276"/>
    <lineage>
        <taxon>Bacteria</taxon>
        <taxon>Pseudomonadati</taxon>
        <taxon>Bacteroidota</taxon>
        <taxon>Cytophagia</taxon>
        <taxon>Cytophagales</taxon>
        <taxon>Cytophagaceae</taxon>
        <taxon>Spirosoma</taxon>
    </lineage>
</organism>
<reference evidence="4 5" key="1">
    <citation type="submission" date="2020-02" db="EMBL/GenBank/DDBJ databases">
        <title>Draft genome sequence of two Spirosoma agri KCTC 52727 and Spirosoma terrae KCTC 52035.</title>
        <authorList>
            <person name="Rojas J."/>
            <person name="Ambika Manirajan B."/>
            <person name="Suarez C."/>
            <person name="Ratering S."/>
            <person name="Schnell S."/>
        </authorList>
    </citation>
    <scope>NUCLEOTIDE SEQUENCE [LARGE SCALE GENOMIC DNA]</scope>
    <source>
        <strain evidence="4 5">KCTC 52035</strain>
    </source>
</reference>
<evidence type="ECO:0000313" key="5">
    <source>
        <dbReference type="Proteomes" id="UP000474175"/>
    </source>
</evidence>
<comment type="caution">
    <text evidence="4">The sequence shown here is derived from an EMBL/GenBank/DDBJ whole genome shotgun (WGS) entry which is preliminary data.</text>
</comment>
<sequence>MRKIAVLLALLSVGLLFWQFVSLTSAEKPTDELRFAQKVNLALRRTAHYLLAEQGDTTSRILPVRQLNATTFLVRLEKPFDYGALPAVLHQSMAVHDIGQNYDVAVLNCADGELILGYNFRDFLDNKEAPCAGRQQGKGCYNLQVSFNSPAQAGLPVRNWLGWLVGFLLLGGSYVVWNKGSMPEITQSGLEPESSKQSDQIDLGQLSFSMANQSVRVAGVTHSLTYREAKLLNLFVRHPNQLLERDFILKSVWEDEGIIVGRSVDVFVSRLRKLLQPDAGIRLVAVHGVGYRLEIRQKDDSATS</sequence>
<dbReference type="InterPro" id="IPR016032">
    <property type="entry name" value="Sig_transdc_resp-reg_C-effctor"/>
</dbReference>
<evidence type="ECO:0000256" key="1">
    <source>
        <dbReference type="ARBA" id="ARBA00023125"/>
    </source>
</evidence>
<dbReference type="EMBL" id="JAAFZH010000012">
    <property type="protein sequence ID" value="NDU97648.1"/>
    <property type="molecule type" value="Genomic_DNA"/>
</dbReference>
<feature type="DNA-binding region" description="OmpR/PhoB-type" evidence="2">
    <location>
        <begin position="198"/>
        <end position="295"/>
    </location>
</feature>
<dbReference type="InterPro" id="IPR036388">
    <property type="entry name" value="WH-like_DNA-bd_sf"/>
</dbReference>
<protein>
    <submittedName>
        <fullName evidence="4">Winged helix-turn-helix transcriptional regulator</fullName>
    </submittedName>
</protein>
<gene>
    <name evidence="4" type="ORF">GK108_22380</name>
</gene>
<evidence type="ECO:0000313" key="4">
    <source>
        <dbReference type="EMBL" id="NDU97648.1"/>
    </source>
</evidence>
<dbReference type="AlphaFoldDB" id="A0A6L9LGH5"/>
<dbReference type="GO" id="GO:0003677">
    <property type="term" value="F:DNA binding"/>
    <property type="evidence" value="ECO:0007669"/>
    <property type="project" value="UniProtKB-UniRule"/>
</dbReference>
<evidence type="ECO:0000256" key="2">
    <source>
        <dbReference type="PROSITE-ProRule" id="PRU01091"/>
    </source>
</evidence>
<dbReference type="CDD" id="cd00383">
    <property type="entry name" value="trans_reg_C"/>
    <property type="match status" value="1"/>
</dbReference>
<feature type="domain" description="OmpR/PhoB-type" evidence="3">
    <location>
        <begin position="198"/>
        <end position="295"/>
    </location>
</feature>
<dbReference type="SMART" id="SM00862">
    <property type="entry name" value="Trans_reg_C"/>
    <property type="match status" value="1"/>
</dbReference>
<dbReference type="RefSeq" id="WP_163953304.1">
    <property type="nucleotide sequence ID" value="NZ_JAAFZH010000012.1"/>
</dbReference>
<dbReference type="Pfam" id="PF00486">
    <property type="entry name" value="Trans_reg_C"/>
    <property type="match status" value="1"/>
</dbReference>
<name>A0A6L9LGH5_9BACT</name>